<gene>
    <name evidence="6" type="ORF">SAMN04489757_11471</name>
</gene>
<evidence type="ECO:0000313" key="6">
    <source>
        <dbReference type="EMBL" id="SFO23815.1"/>
    </source>
</evidence>
<evidence type="ECO:0000256" key="3">
    <source>
        <dbReference type="ARBA" id="ARBA00023125"/>
    </source>
</evidence>
<dbReference type="InterPro" id="IPR028082">
    <property type="entry name" value="Peripla_BP_I"/>
</dbReference>
<evidence type="ECO:0000256" key="4">
    <source>
        <dbReference type="ARBA" id="ARBA00023163"/>
    </source>
</evidence>
<dbReference type="Pfam" id="PF00356">
    <property type="entry name" value="LacI"/>
    <property type="match status" value="1"/>
</dbReference>
<evidence type="ECO:0000256" key="1">
    <source>
        <dbReference type="ARBA" id="ARBA00022491"/>
    </source>
</evidence>
<dbReference type="InterPro" id="IPR000843">
    <property type="entry name" value="HTH_LacI"/>
</dbReference>
<dbReference type="GO" id="GO:0003700">
    <property type="term" value="F:DNA-binding transcription factor activity"/>
    <property type="evidence" value="ECO:0007669"/>
    <property type="project" value="TreeGrafter"/>
</dbReference>
<dbReference type="CDD" id="cd01392">
    <property type="entry name" value="HTH_LacI"/>
    <property type="match status" value="1"/>
</dbReference>
<dbReference type="EMBL" id="FOWD01000014">
    <property type="protein sequence ID" value="SFO23815.1"/>
    <property type="molecule type" value="Genomic_DNA"/>
</dbReference>
<keyword evidence="2" id="KW-0805">Transcription regulation</keyword>
<dbReference type="SUPFAM" id="SSF47413">
    <property type="entry name" value="lambda repressor-like DNA-binding domains"/>
    <property type="match status" value="1"/>
</dbReference>
<keyword evidence="1" id="KW-0678">Repressor</keyword>
<dbReference type="SUPFAM" id="SSF53822">
    <property type="entry name" value="Periplasmic binding protein-like I"/>
    <property type="match status" value="1"/>
</dbReference>
<dbReference type="STRING" id="1527.SAMN04489757_11471"/>
<name>A0A1I5FJ90_9FIRM</name>
<evidence type="ECO:0000313" key="7">
    <source>
        <dbReference type="Proteomes" id="UP000198806"/>
    </source>
</evidence>
<dbReference type="CDD" id="cd06267">
    <property type="entry name" value="PBP1_LacI_sugar_binding-like"/>
    <property type="match status" value="1"/>
</dbReference>
<organism evidence="6 7">
    <name type="scientific">Anaerocolumna aminovalerica</name>
    <dbReference type="NCBI Taxonomy" id="1527"/>
    <lineage>
        <taxon>Bacteria</taxon>
        <taxon>Bacillati</taxon>
        <taxon>Bacillota</taxon>
        <taxon>Clostridia</taxon>
        <taxon>Lachnospirales</taxon>
        <taxon>Lachnospiraceae</taxon>
        <taxon>Anaerocolumna</taxon>
    </lineage>
</organism>
<keyword evidence="7" id="KW-1185">Reference proteome</keyword>
<dbReference type="OrthoDB" id="9789891at2"/>
<dbReference type="PROSITE" id="PS50932">
    <property type="entry name" value="HTH_LACI_2"/>
    <property type="match status" value="1"/>
</dbReference>
<sequence length="338" mass="37719">MASLKDIAAKCKVSVATVSKALNDQSDIGKETKENIRKAAEEMGYFPNSAARMLKTKRSNNIGILFIDKMHSGLAHEYFSSVLENLKSEAEKRGYDITFISQNIGQQKVSYLEHCRYRNYDGVVIASVDYTDPMVVELVTSDLPVVTIDHVYNGKTAILSDNVKAVEDLVNYIYQRGHRKIAFIHGEDTSVTQKRLASFYKTCMNLGIKVPKEYVKTSYYHDPKTTGKLTRELLECGDPPTCIMFPDDFSFIGGMNVIDEKGLRIPEDISVAGFDGILLSQVLKPKLTTVKQDSESIGREAAAKLIDWIENPKTSLATQVLIQGKLLEGKTVKMIETN</sequence>
<dbReference type="RefSeq" id="WP_091686501.1">
    <property type="nucleotide sequence ID" value="NZ_BAABFM010000048.1"/>
</dbReference>
<evidence type="ECO:0000259" key="5">
    <source>
        <dbReference type="PROSITE" id="PS50932"/>
    </source>
</evidence>
<dbReference type="InterPro" id="IPR046335">
    <property type="entry name" value="LacI/GalR-like_sensor"/>
</dbReference>
<dbReference type="Proteomes" id="UP000198806">
    <property type="component" value="Unassembled WGS sequence"/>
</dbReference>
<dbReference type="PANTHER" id="PTHR30146">
    <property type="entry name" value="LACI-RELATED TRANSCRIPTIONAL REPRESSOR"/>
    <property type="match status" value="1"/>
</dbReference>
<dbReference type="Gene3D" id="1.10.260.40">
    <property type="entry name" value="lambda repressor-like DNA-binding domains"/>
    <property type="match status" value="1"/>
</dbReference>
<keyword evidence="3" id="KW-0238">DNA-binding</keyword>
<protein>
    <submittedName>
        <fullName evidence="6">Transcriptional regulator, LacI family</fullName>
    </submittedName>
</protein>
<dbReference type="AlphaFoldDB" id="A0A1I5FJ90"/>
<dbReference type="Pfam" id="PF13377">
    <property type="entry name" value="Peripla_BP_3"/>
    <property type="match status" value="1"/>
</dbReference>
<dbReference type="SMART" id="SM00354">
    <property type="entry name" value="HTH_LACI"/>
    <property type="match status" value="1"/>
</dbReference>
<dbReference type="PANTHER" id="PTHR30146:SF148">
    <property type="entry name" value="HTH-TYPE TRANSCRIPTIONAL REPRESSOR PURR-RELATED"/>
    <property type="match status" value="1"/>
</dbReference>
<dbReference type="GO" id="GO:0000976">
    <property type="term" value="F:transcription cis-regulatory region binding"/>
    <property type="evidence" value="ECO:0007669"/>
    <property type="project" value="TreeGrafter"/>
</dbReference>
<accession>A0A1I5FJ90</accession>
<proteinExistence type="predicted"/>
<dbReference type="InterPro" id="IPR010982">
    <property type="entry name" value="Lambda_DNA-bd_dom_sf"/>
</dbReference>
<reference evidence="6 7" key="1">
    <citation type="submission" date="2016-10" db="EMBL/GenBank/DDBJ databases">
        <authorList>
            <person name="de Groot N.N."/>
        </authorList>
    </citation>
    <scope>NUCLEOTIDE SEQUENCE [LARGE SCALE GENOMIC DNA]</scope>
    <source>
        <strain evidence="6 7">DSM 1283</strain>
    </source>
</reference>
<keyword evidence="4" id="KW-0804">Transcription</keyword>
<evidence type="ECO:0000256" key="2">
    <source>
        <dbReference type="ARBA" id="ARBA00023015"/>
    </source>
</evidence>
<feature type="domain" description="HTH lacI-type" evidence="5">
    <location>
        <begin position="2"/>
        <end position="56"/>
    </location>
</feature>
<dbReference type="Gene3D" id="3.40.50.2300">
    <property type="match status" value="2"/>
</dbReference>